<evidence type="ECO:0000313" key="2">
    <source>
        <dbReference type="EMBL" id="SHI04724.1"/>
    </source>
</evidence>
<sequence length="133" mass="14956">MQIVVFKLGEEFFGVETLNVQNISEMMEITKIPNAPSYIKGLINLRGNIISLLDLNLLLENNHLTSEQSNVIILDIESEQIGITVDFVQEVIELEETTMQKLDSSKGQGYIKGILNLEDKIVTIIDINKLLNP</sequence>
<organism evidence="2 3">
    <name type="scientific">Clostridium intestinale DSM 6191</name>
    <dbReference type="NCBI Taxonomy" id="1121320"/>
    <lineage>
        <taxon>Bacteria</taxon>
        <taxon>Bacillati</taxon>
        <taxon>Bacillota</taxon>
        <taxon>Clostridia</taxon>
        <taxon>Eubacteriales</taxon>
        <taxon>Clostridiaceae</taxon>
        <taxon>Clostridium</taxon>
    </lineage>
</organism>
<name>A0A1M5XYR6_9CLOT</name>
<dbReference type="GO" id="GO:0007165">
    <property type="term" value="P:signal transduction"/>
    <property type="evidence" value="ECO:0007669"/>
    <property type="project" value="InterPro"/>
</dbReference>
<dbReference type="Gene3D" id="2.30.30.40">
    <property type="entry name" value="SH3 Domains"/>
    <property type="match status" value="1"/>
</dbReference>
<reference evidence="2 3" key="1">
    <citation type="submission" date="2016-11" db="EMBL/GenBank/DDBJ databases">
        <authorList>
            <person name="Jaros S."/>
            <person name="Januszkiewicz K."/>
            <person name="Wedrychowicz H."/>
        </authorList>
    </citation>
    <scope>NUCLEOTIDE SEQUENCE [LARGE SCALE GENOMIC DNA]</scope>
    <source>
        <strain evidence="2 3">DSM 6191</strain>
    </source>
</reference>
<dbReference type="Pfam" id="PF01584">
    <property type="entry name" value="CheW"/>
    <property type="match status" value="1"/>
</dbReference>
<dbReference type="InterPro" id="IPR039315">
    <property type="entry name" value="CheW"/>
</dbReference>
<proteinExistence type="predicted"/>
<dbReference type="AlphaFoldDB" id="A0A1M5XYR6"/>
<dbReference type="SUPFAM" id="SSF50341">
    <property type="entry name" value="CheW-like"/>
    <property type="match status" value="1"/>
</dbReference>
<protein>
    <submittedName>
        <fullName evidence="2">Purine-binding chemotaxis protein CheW</fullName>
    </submittedName>
</protein>
<accession>A0A1M5XYR6</accession>
<dbReference type="RefSeq" id="WP_073018604.1">
    <property type="nucleotide sequence ID" value="NZ_FQXU01000005.1"/>
</dbReference>
<evidence type="ECO:0000313" key="3">
    <source>
        <dbReference type="Proteomes" id="UP000184241"/>
    </source>
</evidence>
<dbReference type="InterPro" id="IPR002545">
    <property type="entry name" value="CheW-lke_dom"/>
</dbReference>
<dbReference type="GO" id="GO:0005829">
    <property type="term" value="C:cytosol"/>
    <property type="evidence" value="ECO:0007669"/>
    <property type="project" value="TreeGrafter"/>
</dbReference>
<dbReference type="PANTHER" id="PTHR22617:SF23">
    <property type="entry name" value="CHEMOTAXIS PROTEIN CHEW"/>
    <property type="match status" value="1"/>
</dbReference>
<evidence type="ECO:0000259" key="1">
    <source>
        <dbReference type="PROSITE" id="PS50851"/>
    </source>
</evidence>
<dbReference type="EMBL" id="FQXU01000005">
    <property type="protein sequence ID" value="SHI04724.1"/>
    <property type="molecule type" value="Genomic_DNA"/>
</dbReference>
<dbReference type="SMART" id="SM00260">
    <property type="entry name" value="CheW"/>
    <property type="match status" value="1"/>
</dbReference>
<dbReference type="GO" id="GO:0006935">
    <property type="term" value="P:chemotaxis"/>
    <property type="evidence" value="ECO:0007669"/>
    <property type="project" value="InterPro"/>
</dbReference>
<gene>
    <name evidence="2" type="ORF">SAMN02745941_01718</name>
</gene>
<dbReference type="InterPro" id="IPR036061">
    <property type="entry name" value="CheW-like_dom_sf"/>
</dbReference>
<dbReference type="Gene3D" id="2.40.50.180">
    <property type="entry name" value="CheA-289, Domain 4"/>
    <property type="match status" value="1"/>
</dbReference>
<dbReference type="Proteomes" id="UP000184241">
    <property type="component" value="Unassembled WGS sequence"/>
</dbReference>
<feature type="domain" description="CheW-like" evidence="1">
    <location>
        <begin position="1"/>
        <end position="133"/>
    </location>
</feature>
<dbReference type="PROSITE" id="PS50851">
    <property type="entry name" value="CHEW"/>
    <property type="match status" value="1"/>
</dbReference>
<dbReference type="PANTHER" id="PTHR22617">
    <property type="entry name" value="CHEMOTAXIS SENSOR HISTIDINE KINASE-RELATED"/>
    <property type="match status" value="1"/>
</dbReference>